<dbReference type="GO" id="GO:0008276">
    <property type="term" value="F:protein methyltransferase activity"/>
    <property type="evidence" value="ECO:0007669"/>
    <property type="project" value="UniProtKB-ARBA"/>
</dbReference>
<feature type="domain" description="SET" evidence="4">
    <location>
        <begin position="175"/>
        <end position="461"/>
    </location>
</feature>
<dbReference type="EMBL" id="GDQN01010017">
    <property type="protein sequence ID" value="JAT81037.1"/>
    <property type="molecule type" value="Transcribed_RNA"/>
</dbReference>
<dbReference type="PANTHER" id="PTHR47111">
    <property type="entry name" value="BCDNA.LD29892"/>
    <property type="match status" value="1"/>
</dbReference>
<dbReference type="PANTHER" id="PTHR47111:SF1">
    <property type="entry name" value="SET AND MYND DOMAIN-CONTAINING PROTEIN 4"/>
    <property type="match status" value="1"/>
</dbReference>
<dbReference type="Gene3D" id="2.170.270.10">
    <property type="entry name" value="SET domain"/>
    <property type="match status" value="2"/>
</dbReference>
<evidence type="ECO:0000256" key="2">
    <source>
        <dbReference type="ARBA" id="ARBA00022771"/>
    </source>
</evidence>
<dbReference type="Pfam" id="PF00856">
    <property type="entry name" value="SET"/>
    <property type="match status" value="1"/>
</dbReference>
<dbReference type="InterPro" id="IPR001214">
    <property type="entry name" value="SET_dom"/>
</dbReference>
<dbReference type="AlphaFoldDB" id="A0A1E1W221"/>
<dbReference type="InterPro" id="IPR011990">
    <property type="entry name" value="TPR-like_helical_dom_sf"/>
</dbReference>
<dbReference type="InterPro" id="IPR046341">
    <property type="entry name" value="SET_dom_sf"/>
</dbReference>
<accession>A0A1E1W221</accession>
<dbReference type="PROSITE" id="PS01360">
    <property type="entry name" value="ZF_MYND_1"/>
    <property type="match status" value="1"/>
</dbReference>
<evidence type="ECO:0000259" key="4">
    <source>
        <dbReference type="PROSITE" id="PS50280"/>
    </source>
</evidence>
<organism evidence="5">
    <name type="scientific">Pectinophora gossypiella</name>
    <name type="common">Cotton pink bollworm</name>
    <name type="synonym">Depressaria gossypiella</name>
    <dbReference type="NCBI Taxonomy" id="13191"/>
    <lineage>
        <taxon>Eukaryota</taxon>
        <taxon>Metazoa</taxon>
        <taxon>Ecdysozoa</taxon>
        <taxon>Arthropoda</taxon>
        <taxon>Hexapoda</taxon>
        <taxon>Insecta</taxon>
        <taxon>Pterygota</taxon>
        <taxon>Neoptera</taxon>
        <taxon>Endopterygota</taxon>
        <taxon>Lepidoptera</taxon>
        <taxon>Glossata</taxon>
        <taxon>Ditrysia</taxon>
        <taxon>Gelechioidea</taxon>
        <taxon>Gelechiidae</taxon>
        <taxon>Apatetrinae</taxon>
        <taxon>Pectinophora</taxon>
    </lineage>
</organism>
<dbReference type="SUPFAM" id="SSF48452">
    <property type="entry name" value="TPR-like"/>
    <property type="match status" value="1"/>
</dbReference>
<name>A0A1E1W221_PECGO</name>
<dbReference type="Gene3D" id="1.25.40.10">
    <property type="entry name" value="Tetratricopeptide repeat domain"/>
    <property type="match status" value="1"/>
</dbReference>
<keyword evidence="2" id="KW-0863">Zinc-finger</keyword>
<proteinExistence type="predicted"/>
<evidence type="ECO:0000256" key="1">
    <source>
        <dbReference type="ARBA" id="ARBA00022723"/>
    </source>
</evidence>
<dbReference type="GO" id="GO:0008757">
    <property type="term" value="F:S-adenosylmethionine-dependent methyltransferase activity"/>
    <property type="evidence" value="ECO:0007669"/>
    <property type="project" value="UniProtKB-ARBA"/>
</dbReference>
<dbReference type="OrthoDB" id="62495at2759"/>
<dbReference type="PROSITE" id="PS50280">
    <property type="entry name" value="SET"/>
    <property type="match status" value="1"/>
</dbReference>
<protein>
    <recommendedName>
        <fullName evidence="4">SET domain-containing protein</fullName>
    </recommendedName>
</protein>
<sequence length="581" mass="66029">MFFSKPDLINYLSENGHLDHVYKVLDDPSEVVVTLMKVMNETGTMPQCVEDFKSESISNMFRLEGNQAYKAKHFGLALESYNKSLSYAPTQSTAMKLAYGNRSALLYTLKQYTDCMNDIDTIFSMGCADFDLAERLNQRKNQCEKMAKASSDLETNSIKNGLAGKFFNFDVKRHPEIPCASTDISVIMESGLPKVVAAKDIQVGTLVSLESPFVCELNASNYWIACHYCHKFKFNLMPCDGCTVALFCDEICKKKCYIEFHNIECQIMSCFHSQHGIIGGNMNIRAALKMKQKCKTWKELITASFSIGEDRMRNSCVSDIYDKESKFSMLSFDNNLHFVHGKTINCGVPCAIELHYLKGVPNFWPTCEDEKDEGVRAFARIMMKLNLFYPPVLIRNICLDALNVHSGNLVTSSHNFGWFAFTGKLKHSCDANLLALGLKNSIALVAVHPIQNGSELNISYLEHYYDRIPQHKYFMRSLHCLSPACSCRVCIENWNVRDNSYRDQTLSADEMRVFKKFISNTQPKRLIDMDINVFKASCKALTKLHHLAGTREHAGIYIGLRNLLFLCQCIATGNRYLRKYT</sequence>
<reference evidence="5" key="1">
    <citation type="submission" date="2015-09" db="EMBL/GenBank/DDBJ databases">
        <title>De novo assembly of Pectinophora gossypiella (Pink Bollworm) gut transcriptome.</title>
        <authorList>
            <person name="Tassone E.E."/>
        </authorList>
    </citation>
    <scope>NUCLEOTIDE SEQUENCE</scope>
</reference>
<dbReference type="GO" id="GO:0008270">
    <property type="term" value="F:zinc ion binding"/>
    <property type="evidence" value="ECO:0007669"/>
    <property type="project" value="UniProtKB-KW"/>
</dbReference>
<gene>
    <name evidence="5" type="ORF">g.14159</name>
</gene>
<dbReference type="Gene3D" id="6.10.140.2220">
    <property type="match status" value="1"/>
</dbReference>
<dbReference type="SUPFAM" id="SSF82199">
    <property type="entry name" value="SET domain"/>
    <property type="match status" value="1"/>
</dbReference>
<dbReference type="Gene3D" id="1.10.220.160">
    <property type="match status" value="1"/>
</dbReference>
<dbReference type="GO" id="GO:0008170">
    <property type="term" value="F:N-methyltransferase activity"/>
    <property type="evidence" value="ECO:0007669"/>
    <property type="project" value="UniProtKB-ARBA"/>
</dbReference>
<evidence type="ECO:0000313" key="5">
    <source>
        <dbReference type="EMBL" id="JAT81037.1"/>
    </source>
</evidence>
<evidence type="ECO:0000256" key="3">
    <source>
        <dbReference type="ARBA" id="ARBA00022833"/>
    </source>
</evidence>
<keyword evidence="1" id="KW-0479">Metal-binding</keyword>
<dbReference type="InterPro" id="IPR002893">
    <property type="entry name" value="Znf_MYND"/>
</dbReference>
<keyword evidence="3" id="KW-0862">Zinc</keyword>